<dbReference type="HOGENOM" id="CLU_2574670_0_0_1"/>
<dbReference type="EMBL" id="KN840766">
    <property type="protein sequence ID" value="KIP01569.1"/>
    <property type="molecule type" value="Genomic_DNA"/>
</dbReference>
<evidence type="ECO:0000256" key="1">
    <source>
        <dbReference type="SAM" id="MobiDB-lite"/>
    </source>
</evidence>
<sequence length="81" mass="9128">MPASTLCQKSDLKPSADFKDSKRARASTRASQNAAAAMNDRTLDDQPFTQRGRKYAHRGRDTITIQRQRDCISPYPFSPLI</sequence>
<evidence type="ECO:0000313" key="3">
    <source>
        <dbReference type="Proteomes" id="UP000053257"/>
    </source>
</evidence>
<feature type="region of interest" description="Disordered" evidence="1">
    <location>
        <begin position="1"/>
        <end position="60"/>
    </location>
</feature>
<proteinExistence type="predicted"/>
<keyword evidence="3" id="KW-1185">Reference proteome</keyword>
<dbReference type="AlphaFoldDB" id="A0A0C3NAP5"/>
<name>A0A0C3NAP5_PHLG1</name>
<accession>A0A0C3NAP5</accession>
<reference evidence="2 3" key="1">
    <citation type="journal article" date="2014" name="PLoS Genet.">
        <title>Analysis of the Phlebiopsis gigantea genome, transcriptome and secretome provides insight into its pioneer colonization strategies of wood.</title>
        <authorList>
            <person name="Hori C."/>
            <person name="Ishida T."/>
            <person name="Igarashi K."/>
            <person name="Samejima M."/>
            <person name="Suzuki H."/>
            <person name="Master E."/>
            <person name="Ferreira P."/>
            <person name="Ruiz-Duenas F.J."/>
            <person name="Held B."/>
            <person name="Canessa P."/>
            <person name="Larrondo L.F."/>
            <person name="Schmoll M."/>
            <person name="Druzhinina I.S."/>
            <person name="Kubicek C.P."/>
            <person name="Gaskell J.A."/>
            <person name="Kersten P."/>
            <person name="St John F."/>
            <person name="Glasner J."/>
            <person name="Sabat G."/>
            <person name="Splinter BonDurant S."/>
            <person name="Syed K."/>
            <person name="Yadav J."/>
            <person name="Mgbeahuruike A.C."/>
            <person name="Kovalchuk A."/>
            <person name="Asiegbu F.O."/>
            <person name="Lackner G."/>
            <person name="Hoffmeister D."/>
            <person name="Rencoret J."/>
            <person name="Gutierrez A."/>
            <person name="Sun H."/>
            <person name="Lindquist E."/>
            <person name="Barry K."/>
            <person name="Riley R."/>
            <person name="Grigoriev I.V."/>
            <person name="Henrissat B."/>
            <person name="Kues U."/>
            <person name="Berka R.M."/>
            <person name="Martinez A.T."/>
            <person name="Covert S.F."/>
            <person name="Blanchette R.A."/>
            <person name="Cullen D."/>
        </authorList>
    </citation>
    <scope>NUCLEOTIDE SEQUENCE [LARGE SCALE GENOMIC DNA]</scope>
    <source>
        <strain evidence="2 3">11061_1 CR5-6</strain>
    </source>
</reference>
<feature type="compositionally biased region" description="Basic and acidic residues" evidence="1">
    <location>
        <begin position="10"/>
        <end position="23"/>
    </location>
</feature>
<feature type="compositionally biased region" description="Low complexity" evidence="1">
    <location>
        <begin position="27"/>
        <end position="37"/>
    </location>
</feature>
<protein>
    <submittedName>
        <fullName evidence="2">Uncharacterized protein</fullName>
    </submittedName>
</protein>
<evidence type="ECO:0000313" key="2">
    <source>
        <dbReference type="EMBL" id="KIP01569.1"/>
    </source>
</evidence>
<organism evidence="2 3">
    <name type="scientific">Phlebiopsis gigantea (strain 11061_1 CR5-6)</name>
    <name type="common">White-rot fungus</name>
    <name type="synonym">Peniophora gigantea</name>
    <dbReference type="NCBI Taxonomy" id="745531"/>
    <lineage>
        <taxon>Eukaryota</taxon>
        <taxon>Fungi</taxon>
        <taxon>Dikarya</taxon>
        <taxon>Basidiomycota</taxon>
        <taxon>Agaricomycotina</taxon>
        <taxon>Agaricomycetes</taxon>
        <taxon>Polyporales</taxon>
        <taxon>Phanerochaetaceae</taxon>
        <taxon>Phlebiopsis</taxon>
    </lineage>
</organism>
<gene>
    <name evidence="2" type="ORF">PHLGIDRAFT_26948</name>
</gene>
<dbReference type="Proteomes" id="UP000053257">
    <property type="component" value="Unassembled WGS sequence"/>
</dbReference>